<evidence type="ECO:0000313" key="9">
    <source>
        <dbReference type="EMBL" id="CAF0825637.1"/>
    </source>
</evidence>
<evidence type="ECO:0000256" key="1">
    <source>
        <dbReference type="ARBA" id="ARBA00001941"/>
    </source>
</evidence>
<evidence type="ECO:0000256" key="6">
    <source>
        <dbReference type="ARBA" id="ARBA00022833"/>
    </source>
</evidence>
<dbReference type="EMBL" id="CAJOAX010003814">
    <property type="protein sequence ID" value="CAF3874512.1"/>
    <property type="molecule type" value="Genomic_DNA"/>
</dbReference>
<dbReference type="GO" id="GO:0046872">
    <property type="term" value="F:metal ion binding"/>
    <property type="evidence" value="ECO:0007669"/>
    <property type="project" value="UniProtKB-KW"/>
</dbReference>
<evidence type="ECO:0000256" key="2">
    <source>
        <dbReference type="ARBA" id="ARBA00001947"/>
    </source>
</evidence>
<sequence length="433" mass="47177">MATLSSDQLSAIHAAAEMLLPDAITFLTELVRIDTRNPPGYNYRQIIELIGNKLESFGYDIKYVLLTPEEAATLAPHGENLERINIIARLPPNASSASEKTIHFNGHVDVVHEGDVSRWKFDPFGGEVKNGKIYGRGVSDMKGGIAAQIYAIQALKVAGLKLRGTIEQSAVVDEETTGIRNAGMGYLVEKGYITKEKTTAVVITEPLNSCNVCCGHRGTIWGDITFYGKSSHGSMPALGVNAIENCAKFITVATEELSVVHAKKIDTNVIPFEARKASLAFTIIQGGTNTNSVPDVCKVSFDRRLVPGECLDEARSEIHSILKRLALENSNFIYKYEERYAAKSTWVDPEQPLSCIFRNAIRTVTGKEATVVCSPGSDDQRFVVHNAGLEACIIYGPGNIKNVHCYDEELSLEDLKIAIEVMAIGAAEVVGVE</sequence>
<dbReference type="InterPro" id="IPR036264">
    <property type="entry name" value="Bact_exopeptidase_dim_dom"/>
</dbReference>
<dbReference type="EMBL" id="CAJNOH010000332">
    <property type="protein sequence ID" value="CAF1003297.1"/>
    <property type="molecule type" value="Genomic_DNA"/>
</dbReference>
<dbReference type="EMBL" id="CAJNOO010000143">
    <property type="protein sequence ID" value="CAF0825637.1"/>
    <property type="molecule type" value="Genomic_DNA"/>
</dbReference>
<comment type="cofactor">
    <cofactor evidence="2">
        <name>Zn(2+)</name>
        <dbReference type="ChEBI" id="CHEBI:29105"/>
    </cofactor>
</comment>
<keyword evidence="7" id="KW-0170">Cobalt</keyword>
<comment type="caution">
    <text evidence="9">The sequence shown here is derived from an EMBL/GenBank/DDBJ whole genome shotgun (WGS) entry which is preliminary data.</text>
</comment>
<evidence type="ECO:0000256" key="5">
    <source>
        <dbReference type="ARBA" id="ARBA00022801"/>
    </source>
</evidence>
<protein>
    <recommendedName>
        <fullName evidence="8">Peptidase M20 dimerisation domain-containing protein</fullName>
    </recommendedName>
</protein>
<dbReference type="AlphaFoldDB" id="A0A813UMZ9"/>
<gene>
    <name evidence="11" type="ORF">JXQ802_LOCUS18783</name>
    <name evidence="12" type="ORF">OTI717_LOCUS22416</name>
    <name evidence="10" type="ORF">PYM288_LOCUS14723</name>
    <name evidence="9" type="ORF">RFH988_LOCUS5167</name>
</gene>
<dbReference type="InterPro" id="IPR011650">
    <property type="entry name" value="Peptidase_M20_dimer"/>
</dbReference>
<dbReference type="Proteomes" id="UP000663870">
    <property type="component" value="Unassembled WGS sequence"/>
</dbReference>
<evidence type="ECO:0000313" key="10">
    <source>
        <dbReference type="EMBL" id="CAF1003297.1"/>
    </source>
</evidence>
<dbReference type="InterPro" id="IPR002933">
    <property type="entry name" value="Peptidase_M20"/>
</dbReference>
<dbReference type="Pfam" id="PF07687">
    <property type="entry name" value="M20_dimer"/>
    <property type="match status" value="1"/>
</dbReference>
<organism evidence="9 14">
    <name type="scientific">Rotaria sordida</name>
    <dbReference type="NCBI Taxonomy" id="392033"/>
    <lineage>
        <taxon>Eukaryota</taxon>
        <taxon>Metazoa</taxon>
        <taxon>Spiralia</taxon>
        <taxon>Gnathifera</taxon>
        <taxon>Rotifera</taxon>
        <taxon>Eurotatoria</taxon>
        <taxon>Bdelloidea</taxon>
        <taxon>Philodinida</taxon>
        <taxon>Philodinidae</taxon>
        <taxon>Rotaria</taxon>
    </lineage>
</organism>
<evidence type="ECO:0000256" key="4">
    <source>
        <dbReference type="ARBA" id="ARBA00022723"/>
    </source>
</evidence>
<dbReference type="SUPFAM" id="SSF53187">
    <property type="entry name" value="Zn-dependent exopeptidases"/>
    <property type="match status" value="1"/>
</dbReference>
<dbReference type="OrthoDB" id="3064516at2759"/>
<dbReference type="SUPFAM" id="SSF55031">
    <property type="entry name" value="Bacterial exopeptidase dimerisation domain"/>
    <property type="match status" value="1"/>
</dbReference>
<evidence type="ECO:0000256" key="7">
    <source>
        <dbReference type="ARBA" id="ARBA00023285"/>
    </source>
</evidence>
<evidence type="ECO:0000313" key="14">
    <source>
        <dbReference type="Proteomes" id="UP000663882"/>
    </source>
</evidence>
<dbReference type="NCBIfam" id="TIGR01910">
    <property type="entry name" value="DapE-ArgE"/>
    <property type="match status" value="1"/>
</dbReference>
<feature type="domain" description="Peptidase M20 dimerisation" evidence="8">
    <location>
        <begin position="215"/>
        <end position="328"/>
    </location>
</feature>
<dbReference type="Proteomes" id="UP000663854">
    <property type="component" value="Unassembled WGS sequence"/>
</dbReference>
<keyword evidence="4" id="KW-0479">Metal-binding</keyword>
<dbReference type="Proteomes" id="UP000663882">
    <property type="component" value="Unassembled WGS sequence"/>
</dbReference>
<keyword evidence="5" id="KW-0378">Hydrolase</keyword>
<accession>A0A813UMZ9</accession>
<evidence type="ECO:0000256" key="3">
    <source>
        <dbReference type="ARBA" id="ARBA00006247"/>
    </source>
</evidence>
<proteinExistence type="inferred from homology"/>
<dbReference type="Proteomes" id="UP000663823">
    <property type="component" value="Unassembled WGS sequence"/>
</dbReference>
<dbReference type="Pfam" id="PF01546">
    <property type="entry name" value="Peptidase_M20"/>
    <property type="match status" value="1"/>
</dbReference>
<dbReference type="Gene3D" id="3.30.70.360">
    <property type="match status" value="1"/>
</dbReference>
<evidence type="ECO:0000313" key="11">
    <source>
        <dbReference type="EMBL" id="CAF1092822.1"/>
    </source>
</evidence>
<dbReference type="Gene3D" id="3.40.630.10">
    <property type="entry name" value="Zn peptidases"/>
    <property type="match status" value="1"/>
</dbReference>
<dbReference type="EMBL" id="CAJNOL010000500">
    <property type="protein sequence ID" value="CAF1092822.1"/>
    <property type="molecule type" value="Genomic_DNA"/>
</dbReference>
<dbReference type="PANTHER" id="PTHR43808">
    <property type="entry name" value="ACETYLORNITHINE DEACETYLASE"/>
    <property type="match status" value="1"/>
</dbReference>
<dbReference type="GO" id="GO:0016787">
    <property type="term" value="F:hydrolase activity"/>
    <property type="evidence" value="ECO:0007669"/>
    <property type="project" value="UniProtKB-KW"/>
</dbReference>
<dbReference type="InterPro" id="IPR010182">
    <property type="entry name" value="ArgE/DapE"/>
</dbReference>
<evidence type="ECO:0000313" key="13">
    <source>
        <dbReference type="Proteomes" id="UP000663870"/>
    </source>
</evidence>
<comment type="similarity">
    <text evidence="3">Belongs to the peptidase M20A family.</text>
</comment>
<evidence type="ECO:0000259" key="8">
    <source>
        <dbReference type="Pfam" id="PF07687"/>
    </source>
</evidence>
<dbReference type="InterPro" id="IPR050072">
    <property type="entry name" value="Peptidase_M20A"/>
</dbReference>
<keyword evidence="6" id="KW-0862">Zinc</keyword>
<reference evidence="9" key="1">
    <citation type="submission" date="2021-02" db="EMBL/GenBank/DDBJ databases">
        <authorList>
            <person name="Nowell W R."/>
        </authorList>
    </citation>
    <scope>NUCLEOTIDE SEQUENCE</scope>
</reference>
<comment type="cofactor">
    <cofactor evidence="1">
        <name>Co(2+)</name>
        <dbReference type="ChEBI" id="CHEBI:48828"/>
    </cofactor>
</comment>
<keyword evidence="13" id="KW-1185">Reference proteome</keyword>
<dbReference type="PANTHER" id="PTHR43808:SF32">
    <property type="entry name" value="ARGE_DAPE-RELATED DEACYLASE"/>
    <property type="match status" value="1"/>
</dbReference>
<name>A0A813UMZ9_9BILA</name>
<evidence type="ECO:0000313" key="12">
    <source>
        <dbReference type="EMBL" id="CAF3874512.1"/>
    </source>
</evidence>